<dbReference type="AlphaFoldDB" id="A0AAD9XAQ4"/>
<evidence type="ECO:0000313" key="2">
    <source>
        <dbReference type="EMBL" id="KAK2656041.1"/>
    </source>
</evidence>
<dbReference type="GO" id="GO:0003676">
    <property type="term" value="F:nucleic acid binding"/>
    <property type="evidence" value="ECO:0007669"/>
    <property type="project" value="InterPro"/>
</dbReference>
<reference evidence="2" key="1">
    <citation type="journal article" date="2023" name="Plant J.">
        <title>Genome sequences and population genomics provide insights into the demographic history, inbreeding, and mutation load of two 'living fossil' tree species of Dipteronia.</title>
        <authorList>
            <person name="Feng Y."/>
            <person name="Comes H.P."/>
            <person name="Chen J."/>
            <person name="Zhu S."/>
            <person name="Lu R."/>
            <person name="Zhang X."/>
            <person name="Li P."/>
            <person name="Qiu J."/>
            <person name="Olsen K.M."/>
            <person name="Qiu Y."/>
        </authorList>
    </citation>
    <scope>NUCLEOTIDE SEQUENCE</scope>
    <source>
        <strain evidence="2">KIB01</strain>
    </source>
</reference>
<dbReference type="Pfam" id="PF13456">
    <property type="entry name" value="RVT_3"/>
    <property type="match status" value="1"/>
</dbReference>
<sequence length="241" mass="27080">MDMLKGAVFDSEGCHVSHLQFADDTILFLRPKVGYVENARRILRCFDLASGLRINFHKSCLMKVGKIRDEVINWSDLFRCPSVSLPIPYLGLSLGGRPSIKCFWLDMLHRVETRLAPWKKKFLNKGAYVDAQLPITTEVLAIAKAIDLCASNQELQNMEMVFESDSKTVVSWITGGGVGSVDHVQLIFSIRNSLNNFSQARVVFKPRTFNSVADLLAKSGAGGVRNCYPRASHNWVFWLLL</sequence>
<comment type="caution">
    <text evidence="2">The sequence shown here is derived from an EMBL/GenBank/DDBJ whole genome shotgun (WGS) entry which is preliminary data.</text>
</comment>
<feature type="domain" description="RNase H type-1" evidence="1">
    <location>
        <begin position="138"/>
        <end position="219"/>
    </location>
</feature>
<evidence type="ECO:0000259" key="1">
    <source>
        <dbReference type="Pfam" id="PF13456"/>
    </source>
</evidence>
<name>A0AAD9XAQ4_9ROSI</name>
<dbReference type="InterPro" id="IPR012337">
    <property type="entry name" value="RNaseH-like_sf"/>
</dbReference>
<dbReference type="GO" id="GO:0004523">
    <property type="term" value="F:RNA-DNA hybrid ribonuclease activity"/>
    <property type="evidence" value="ECO:0007669"/>
    <property type="project" value="InterPro"/>
</dbReference>
<dbReference type="InterPro" id="IPR002156">
    <property type="entry name" value="RNaseH_domain"/>
</dbReference>
<evidence type="ECO:0000313" key="3">
    <source>
        <dbReference type="Proteomes" id="UP001280121"/>
    </source>
</evidence>
<dbReference type="InterPro" id="IPR036397">
    <property type="entry name" value="RNaseH_sf"/>
</dbReference>
<dbReference type="Proteomes" id="UP001280121">
    <property type="component" value="Unassembled WGS sequence"/>
</dbReference>
<dbReference type="CDD" id="cd06222">
    <property type="entry name" value="RNase_H_like"/>
    <property type="match status" value="1"/>
</dbReference>
<dbReference type="SUPFAM" id="SSF53098">
    <property type="entry name" value="Ribonuclease H-like"/>
    <property type="match status" value="1"/>
</dbReference>
<protein>
    <recommendedName>
        <fullName evidence="1">RNase H type-1 domain-containing protein</fullName>
    </recommendedName>
</protein>
<dbReference type="InterPro" id="IPR044730">
    <property type="entry name" value="RNase_H-like_dom_plant"/>
</dbReference>
<proteinExistence type="predicted"/>
<accession>A0AAD9XAQ4</accession>
<dbReference type="EMBL" id="JANJYI010000003">
    <property type="protein sequence ID" value="KAK2656041.1"/>
    <property type="molecule type" value="Genomic_DNA"/>
</dbReference>
<dbReference type="PANTHER" id="PTHR33116:SF78">
    <property type="entry name" value="OS12G0587133 PROTEIN"/>
    <property type="match status" value="1"/>
</dbReference>
<gene>
    <name evidence="2" type="ORF">Ddye_009093</name>
</gene>
<organism evidence="2 3">
    <name type="scientific">Dipteronia dyeriana</name>
    <dbReference type="NCBI Taxonomy" id="168575"/>
    <lineage>
        <taxon>Eukaryota</taxon>
        <taxon>Viridiplantae</taxon>
        <taxon>Streptophyta</taxon>
        <taxon>Embryophyta</taxon>
        <taxon>Tracheophyta</taxon>
        <taxon>Spermatophyta</taxon>
        <taxon>Magnoliopsida</taxon>
        <taxon>eudicotyledons</taxon>
        <taxon>Gunneridae</taxon>
        <taxon>Pentapetalae</taxon>
        <taxon>rosids</taxon>
        <taxon>malvids</taxon>
        <taxon>Sapindales</taxon>
        <taxon>Sapindaceae</taxon>
        <taxon>Hippocastanoideae</taxon>
        <taxon>Acereae</taxon>
        <taxon>Dipteronia</taxon>
    </lineage>
</organism>
<keyword evidence="3" id="KW-1185">Reference proteome</keyword>
<dbReference type="Gene3D" id="3.30.420.10">
    <property type="entry name" value="Ribonuclease H-like superfamily/Ribonuclease H"/>
    <property type="match status" value="1"/>
</dbReference>
<dbReference type="PANTHER" id="PTHR33116">
    <property type="entry name" value="REVERSE TRANSCRIPTASE ZINC-BINDING DOMAIN-CONTAINING PROTEIN-RELATED-RELATED"/>
    <property type="match status" value="1"/>
</dbReference>